<keyword evidence="3" id="KW-1185">Reference proteome</keyword>
<dbReference type="Pfam" id="PF00135">
    <property type="entry name" value="COesterase"/>
    <property type="match status" value="1"/>
</dbReference>
<dbReference type="PANTHER" id="PTHR43142">
    <property type="entry name" value="CARBOXYLIC ESTER HYDROLASE"/>
    <property type="match status" value="1"/>
</dbReference>
<evidence type="ECO:0000313" key="3">
    <source>
        <dbReference type="Proteomes" id="UP001345013"/>
    </source>
</evidence>
<name>A0ABR0KCV1_9EURO</name>
<organism evidence="2 3">
    <name type="scientific">Lithohypha guttulata</name>
    <dbReference type="NCBI Taxonomy" id="1690604"/>
    <lineage>
        <taxon>Eukaryota</taxon>
        <taxon>Fungi</taxon>
        <taxon>Dikarya</taxon>
        <taxon>Ascomycota</taxon>
        <taxon>Pezizomycotina</taxon>
        <taxon>Eurotiomycetes</taxon>
        <taxon>Chaetothyriomycetidae</taxon>
        <taxon>Chaetothyriales</taxon>
        <taxon>Trichomeriaceae</taxon>
        <taxon>Lithohypha</taxon>
    </lineage>
</organism>
<feature type="domain" description="Carboxylesterase type B" evidence="1">
    <location>
        <begin position="15"/>
        <end position="450"/>
    </location>
</feature>
<proteinExistence type="predicted"/>
<gene>
    <name evidence="2" type="ORF">LTR24_004144</name>
</gene>
<dbReference type="EMBL" id="JAVRRG010000041">
    <property type="protein sequence ID" value="KAK5093592.1"/>
    <property type="molecule type" value="Genomic_DNA"/>
</dbReference>
<dbReference type="PANTHER" id="PTHR43142:SF5">
    <property type="entry name" value="CARBOXYLIC ESTER HYDROLASE"/>
    <property type="match status" value="1"/>
</dbReference>
<reference evidence="2 3" key="1">
    <citation type="submission" date="2023-08" db="EMBL/GenBank/DDBJ databases">
        <title>Black Yeasts Isolated from many extreme environments.</title>
        <authorList>
            <person name="Coleine C."/>
            <person name="Stajich J.E."/>
            <person name="Selbmann L."/>
        </authorList>
    </citation>
    <scope>NUCLEOTIDE SEQUENCE [LARGE SCALE GENOMIC DNA]</scope>
    <source>
        <strain evidence="2 3">CCFEE 5885</strain>
    </source>
</reference>
<comment type="caution">
    <text evidence="2">The sequence shown here is derived from an EMBL/GenBank/DDBJ whole genome shotgun (WGS) entry which is preliminary data.</text>
</comment>
<protein>
    <recommendedName>
        <fullName evidence="1">Carboxylesterase type B domain-containing protein</fullName>
    </recommendedName>
</protein>
<dbReference type="Proteomes" id="UP001345013">
    <property type="component" value="Unassembled WGS sequence"/>
</dbReference>
<dbReference type="InterPro" id="IPR029058">
    <property type="entry name" value="AB_hydrolase_fold"/>
</dbReference>
<evidence type="ECO:0000313" key="2">
    <source>
        <dbReference type="EMBL" id="KAK5093592.1"/>
    </source>
</evidence>
<dbReference type="InterPro" id="IPR002018">
    <property type="entry name" value="CarbesteraseB"/>
</dbReference>
<sequence length="543" mass="60249">MDAAMALIIRHPFLGAIRGTAIAERLYRAYSLPYASIPRRFARSELLADLPNPTGSTVYDASKVGPSSIQLAGAAQSDAENNQLPTDDVEEQEGSEDCLRLTLTCPDDVRPSSRLPVVVFVHGGAYFLGSGERRWLDATKFCMQALENNKPIVFVSINYRLGLLGFLHSPEAADLLPANNALHDQIRAFEWIRENIAGFGGDPSNITALGQSAGGESISLHNLSGQTEALYKRSITLSGTLVTMPAKTPEQYQSTFLECAKKMDIAVKDRSSKEIAEDILTADLDKIRAANFVGAPCTSSEILPYGKPTMQLMRSQAPTQVKWLESHIVSSCTYDGSISYIMTHNSPSRKDHAAGFIRLARELLQNPDELLDIYSIRDDDGDDEALRKICLFESDIGFVSATVSQAMGMKKTRTKTYLQLVDLGNPFEGLLPKEEYTTHTWDIAALLGAYEDRLSEQYLKIIQEWRRRVVDYVAGGTAICDDFRSTENGFLVDKERARTVAMDELPGAERRARLWRLADAEKGETGLDFLWEGVCRRWLDQGE</sequence>
<evidence type="ECO:0000259" key="1">
    <source>
        <dbReference type="Pfam" id="PF00135"/>
    </source>
</evidence>
<accession>A0ABR0KCV1</accession>
<dbReference type="Gene3D" id="3.40.50.1820">
    <property type="entry name" value="alpha/beta hydrolase"/>
    <property type="match status" value="1"/>
</dbReference>
<dbReference type="SUPFAM" id="SSF53474">
    <property type="entry name" value="alpha/beta-Hydrolases"/>
    <property type="match status" value="1"/>
</dbReference>